<feature type="compositionally biased region" description="Polar residues" evidence="1">
    <location>
        <begin position="229"/>
        <end position="239"/>
    </location>
</feature>
<organism evidence="3 4">
    <name type="scientific">Cocleimonas flava</name>
    <dbReference type="NCBI Taxonomy" id="634765"/>
    <lineage>
        <taxon>Bacteria</taxon>
        <taxon>Pseudomonadati</taxon>
        <taxon>Pseudomonadota</taxon>
        <taxon>Gammaproteobacteria</taxon>
        <taxon>Thiotrichales</taxon>
        <taxon>Thiotrichaceae</taxon>
        <taxon>Cocleimonas</taxon>
    </lineage>
</organism>
<feature type="compositionally biased region" description="Polar residues" evidence="1">
    <location>
        <begin position="213"/>
        <end position="222"/>
    </location>
</feature>
<keyword evidence="4" id="KW-1185">Reference proteome</keyword>
<comment type="caution">
    <text evidence="3">The sequence shown here is derived from an EMBL/GenBank/DDBJ whole genome shotgun (WGS) entry which is preliminary data.</text>
</comment>
<evidence type="ECO:0000256" key="2">
    <source>
        <dbReference type="SAM" id="SignalP"/>
    </source>
</evidence>
<proteinExistence type="predicted"/>
<feature type="signal peptide" evidence="2">
    <location>
        <begin position="1"/>
        <end position="18"/>
    </location>
</feature>
<dbReference type="RefSeq" id="WP_131905086.1">
    <property type="nucleotide sequence ID" value="NZ_BAAAFU010000004.1"/>
</dbReference>
<protein>
    <submittedName>
        <fullName evidence="3">Uncharacterized protein</fullName>
    </submittedName>
</protein>
<sequence>MKYLTLLLTLLLSNTLHASPNNVTNPPRYFSNNSPVPYNNNYGSNWNMPNMNWGNGNGYNNQSNWNMPSMNWGNRNGYNNGNNWNMPNFNWGNNGGDNNWNIPSMNWGNNNGYGSNWNMPNMNWGNNYRNGYNNGSNLGMPNFNWNNQQGPWNNGPNRYYNDNRFSPLMQQRPVIQPRFSPRTLVNPNFNQPVPQKPATKIMQNKNEALKTDPINTDANKQANEIDIEANSSQKKASTE</sequence>
<dbReference type="EMBL" id="SMFQ01000003">
    <property type="protein sequence ID" value="TCJ86751.1"/>
    <property type="molecule type" value="Genomic_DNA"/>
</dbReference>
<evidence type="ECO:0000256" key="1">
    <source>
        <dbReference type="SAM" id="MobiDB-lite"/>
    </source>
</evidence>
<reference evidence="3 4" key="1">
    <citation type="submission" date="2019-03" db="EMBL/GenBank/DDBJ databases">
        <title>Genomic Encyclopedia of Type Strains, Phase IV (KMG-IV): sequencing the most valuable type-strain genomes for metagenomic binning, comparative biology and taxonomic classification.</title>
        <authorList>
            <person name="Goeker M."/>
        </authorList>
    </citation>
    <scope>NUCLEOTIDE SEQUENCE [LARGE SCALE GENOMIC DNA]</scope>
    <source>
        <strain evidence="3 4">DSM 24830</strain>
    </source>
</reference>
<dbReference type="AlphaFoldDB" id="A0A4R1F7T9"/>
<feature type="compositionally biased region" description="Polar residues" evidence="1">
    <location>
        <begin position="183"/>
        <end position="193"/>
    </location>
</feature>
<evidence type="ECO:0000313" key="4">
    <source>
        <dbReference type="Proteomes" id="UP000294887"/>
    </source>
</evidence>
<evidence type="ECO:0000313" key="3">
    <source>
        <dbReference type="EMBL" id="TCJ86751.1"/>
    </source>
</evidence>
<feature type="region of interest" description="Disordered" evidence="1">
    <location>
        <begin position="180"/>
        <end position="239"/>
    </location>
</feature>
<gene>
    <name evidence="3" type="ORF">EV695_1244</name>
</gene>
<feature type="chain" id="PRO_5020272540" evidence="2">
    <location>
        <begin position="19"/>
        <end position="239"/>
    </location>
</feature>
<accession>A0A4R1F7T9</accession>
<keyword evidence="2" id="KW-0732">Signal</keyword>
<dbReference type="Proteomes" id="UP000294887">
    <property type="component" value="Unassembled WGS sequence"/>
</dbReference>
<name>A0A4R1F7T9_9GAMM</name>